<dbReference type="EMBL" id="CP038026">
    <property type="protein sequence ID" value="QBQ37714.1"/>
    <property type="molecule type" value="Genomic_DNA"/>
</dbReference>
<dbReference type="SUPFAM" id="SSF48317">
    <property type="entry name" value="Acid phosphatase/Vanadium-dependent haloperoxidase"/>
    <property type="match status" value="1"/>
</dbReference>
<accession>A0ABX5SEP0</accession>
<name>A0ABX5SEP0_9BURK</name>
<dbReference type="RefSeq" id="WP_134386196.1">
    <property type="nucleotide sequence ID" value="NZ_BMWW01000004.1"/>
</dbReference>
<feature type="signal peptide" evidence="2">
    <location>
        <begin position="1"/>
        <end position="22"/>
    </location>
</feature>
<dbReference type="InterPro" id="IPR036938">
    <property type="entry name" value="PAP2/HPO_sf"/>
</dbReference>
<evidence type="ECO:0000256" key="2">
    <source>
        <dbReference type="SAM" id="SignalP"/>
    </source>
</evidence>
<dbReference type="InterPro" id="IPR011050">
    <property type="entry name" value="Pectin_lyase_fold/virulence"/>
</dbReference>
<sequence>MSRRAFCRTAIASAVLLLSACGGGGGNVDLSPVSAAPPAPVDPGFVENVPFPAVAAFVDNAASNQQTNVTMDVNAGVRTLAGFRELWQPVVEKIDVSTWSGLPGQGTVLNEAIHRQNIQYVVDATTRRTAAQATAAYMDDRQNQAYSIVDGLGPLTAAWRAGSKATTTITGVPADATSVKYDDGGNGAGDAADPEFGSVVKMINAMRNNGSTEPSKRYYKYPRPYRWSTDVKVAPALEPAKSPTPPTDGGFPSGHSNAGFMNVLSMAYVMPERFQELITRGTELAENRILSGMHSPLDVMGGRILAQAIFAGNINDPANAALKQQAYNDARKYIMAQTKTDANTLNAYAHAGTAANDRYADRAANKANYLRRMTYGFPQIKAGNVPASVPKGAEAILETRLPYLDAMQRRAVLRSTALPSGYPVMDDPEGWGRLNLFAAADGYGAFTGNVVVTMDAARGGFYAMDAWRNDIAGGGKLTLKGSGKLALYGNNSWMGGTQIDGGTLEAASPGALGAGDVYVGGGMLSSVTKGRLVIGGNYTQLNGGTTEITMNESGAGVVEVKGTATIVGGTLRLKFGNGFKPAAGSSYAVLTAGARRGVYGSIVVDGYKATPEYGATGLTIRIDG</sequence>
<dbReference type="SUPFAM" id="SSF51126">
    <property type="entry name" value="Pectin lyase-like"/>
    <property type="match status" value="1"/>
</dbReference>
<dbReference type="InterPro" id="IPR013425">
    <property type="entry name" value="Autotrns_rpt"/>
</dbReference>
<evidence type="ECO:0000313" key="4">
    <source>
        <dbReference type="EMBL" id="QBQ37714.1"/>
    </source>
</evidence>
<evidence type="ECO:0000313" key="5">
    <source>
        <dbReference type="Proteomes" id="UP000294359"/>
    </source>
</evidence>
<feature type="chain" id="PRO_5045933509" evidence="2">
    <location>
        <begin position="23"/>
        <end position="624"/>
    </location>
</feature>
<dbReference type="PROSITE" id="PS51257">
    <property type="entry name" value="PROKAR_LIPOPROTEIN"/>
    <property type="match status" value="1"/>
</dbReference>
<dbReference type="NCBIfam" id="TIGR02601">
    <property type="entry name" value="autotrns_rpt"/>
    <property type="match status" value="1"/>
</dbReference>
<dbReference type="CDD" id="cd03397">
    <property type="entry name" value="PAP2_acid_phosphatase"/>
    <property type="match status" value="1"/>
</dbReference>
<dbReference type="InterPro" id="IPR001011">
    <property type="entry name" value="Acid_Pase_classA_bac"/>
</dbReference>
<protein>
    <submittedName>
        <fullName evidence="4">Phosphatase PAP2 family protein</fullName>
    </submittedName>
</protein>
<reference evidence="4 5" key="1">
    <citation type="submission" date="2019-03" db="EMBL/GenBank/DDBJ databases">
        <title>Draft Genome Sequences of Six Type Strains of the Genus Massilia.</title>
        <authorList>
            <person name="Miess H."/>
            <person name="Frediansyhah A."/>
            <person name="Gross H."/>
        </authorList>
    </citation>
    <scope>NUCLEOTIDE SEQUENCE [LARGE SCALE GENOMIC DNA]</scope>
    <source>
        <strain evidence="4 5">DSM 17505</strain>
    </source>
</reference>
<dbReference type="Pfam" id="PF01569">
    <property type="entry name" value="PAP2"/>
    <property type="match status" value="1"/>
</dbReference>
<dbReference type="Proteomes" id="UP000294359">
    <property type="component" value="Chromosome"/>
</dbReference>
<proteinExistence type="predicted"/>
<gene>
    <name evidence="4" type="ORF">E1742_17205</name>
</gene>
<keyword evidence="5" id="KW-1185">Reference proteome</keyword>
<keyword evidence="1 2" id="KW-0732">Signal</keyword>
<evidence type="ECO:0000259" key="3">
    <source>
        <dbReference type="SMART" id="SM00014"/>
    </source>
</evidence>
<organism evidence="4 5">
    <name type="scientific">Pseudoduganella plicata</name>
    <dbReference type="NCBI Taxonomy" id="321984"/>
    <lineage>
        <taxon>Bacteria</taxon>
        <taxon>Pseudomonadati</taxon>
        <taxon>Pseudomonadota</taxon>
        <taxon>Betaproteobacteria</taxon>
        <taxon>Burkholderiales</taxon>
        <taxon>Oxalobacteraceae</taxon>
        <taxon>Telluria group</taxon>
        <taxon>Pseudoduganella</taxon>
    </lineage>
</organism>
<evidence type="ECO:0000256" key="1">
    <source>
        <dbReference type="ARBA" id="ARBA00022729"/>
    </source>
</evidence>
<dbReference type="InterPro" id="IPR000326">
    <property type="entry name" value="PAP2/HPO"/>
</dbReference>
<dbReference type="Gene3D" id="1.20.144.10">
    <property type="entry name" value="Phosphatidic acid phosphatase type 2/haloperoxidase"/>
    <property type="match status" value="1"/>
</dbReference>
<dbReference type="Pfam" id="PF12951">
    <property type="entry name" value="PATR"/>
    <property type="match status" value="1"/>
</dbReference>
<dbReference type="SMART" id="SM00014">
    <property type="entry name" value="acidPPc"/>
    <property type="match status" value="1"/>
</dbReference>
<feature type="domain" description="Phosphatidic acid phosphatase type 2/haloperoxidase" evidence="3">
    <location>
        <begin position="198"/>
        <end position="314"/>
    </location>
</feature>